<proteinExistence type="predicted"/>
<dbReference type="GeneID" id="13829098"/>
<organism evidence="1 2">
    <name type="scientific">Bacillus phage Bastille</name>
    <dbReference type="NCBI Taxonomy" id="57477"/>
    <lineage>
        <taxon>Viruses</taxon>
        <taxon>Duplodnaviria</taxon>
        <taxon>Heunggongvirae</taxon>
        <taxon>Uroviricota</taxon>
        <taxon>Caudoviricetes</taxon>
        <taxon>Herelleviridae</taxon>
        <taxon>Bastillevirinae</taxon>
        <taxon>Bastillevirus</taxon>
        <taxon>Bastillevirus bastille</taxon>
    </lineage>
</organism>
<dbReference type="KEGG" id="vg:13829098"/>
<keyword evidence="2" id="KW-1185">Reference proteome</keyword>
<name>J9PLS1_9CAUD</name>
<evidence type="ECO:0000313" key="1">
    <source>
        <dbReference type="EMBL" id="AEQ34365.1"/>
    </source>
</evidence>
<protein>
    <submittedName>
        <fullName evidence="1">Uncharacterized protein</fullName>
    </submittedName>
</protein>
<evidence type="ECO:0000313" key="2">
    <source>
        <dbReference type="Proteomes" id="UP000006285"/>
    </source>
</evidence>
<dbReference type="Proteomes" id="UP000006285">
    <property type="component" value="Segment"/>
</dbReference>
<reference evidence="1 2" key="1">
    <citation type="submission" date="2013-01" db="EMBL/GenBank/DDBJ databases">
        <title>Large virulent SPO1-related Bacillus Phage Bastille.</title>
        <authorList>
            <person name="Klumpp J."/>
            <person name="Loessner M.J."/>
        </authorList>
    </citation>
    <scope>NUCLEOTIDE SEQUENCE [LARGE SCALE GENOMIC DNA]</scope>
</reference>
<dbReference type="RefSeq" id="YP_006907461.1">
    <property type="nucleotide sequence ID" value="NC_018856.1"/>
</dbReference>
<accession>J9PLS1</accession>
<dbReference type="EMBL" id="JF966203">
    <property type="protein sequence ID" value="AEQ34365.1"/>
    <property type="molecule type" value="Genomic_DNA"/>
</dbReference>
<sequence>MLKYSEGQEFNTNRETKFPEGYDTLKAGAVFKIKIAKETCEYGELVYPYLVRFENGFELALDEKDIEELTRLKEGDE</sequence>